<dbReference type="EMBL" id="RJVK01000006">
    <property type="protein sequence ID" value="ROR38771.1"/>
    <property type="molecule type" value="Genomic_DNA"/>
</dbReference>
<feature type="compositionally biased region" description="Basic and acidic residues" evidence="1">
    <location>
        <begin position="16"/>
        <end position="36"/>
    </location>
</feature>
<reference evidence="3 6" key="2">
    <citation type="submission" date="2019-06" db="EMBL/GenBank/DDBJ databases">
        <title>A comparative analysis of the Nautiliaceae.</title>
        <authorList>
            <person name="Grosche A."/>
            <person name="Smedile F."/>
            <person name="Vetriani C."/>
        </authorList>
    </citation>
    <scope>NUCLEOTIDE SEQUENCE [LARGE SCALE GENOMIC DNA]</scope>
    <source>
        <strain evidence="3 6">TB6</strain>
        <plasmid evidence="3 6">unnamed1</plasmid>
    </source>
</reference>
<evidence type="ECO:0000256" key="2">
    <source>
        <dbReference type="SAM" id="Phobius"/>
    </source>
</evidence>
<dbReference type="Proteomes" id="UP000298805">
    <property type="component" value="Plasmid unnamed1"/>
</dbReference>
<keyword evidence="2" id="KW-0472">Membrane</keyword>
<evidence type="ECO:0000313" key="4">
    <source>
        <dbReference type="EMBL" id="ROR38771.1"/>
    </source>
</evidence>
<geneLocation type="plasmid" evidence="3 6">
    <name>unnamed1</name>
</geneLocation>
<keyword evidence="6" id="KW-1185">Reference proteome</keyword>
<evidence type="ECO:0000313" key="3">
    <source>
        <dbReference type="EMBL" id="QDD68153.1"/>
    </source>
</evidence>
<dbReference type="Proteomes" id="UP000272781">
    <property type="component" value="Unassembled WGS sequence"/>
</dbReference>
<dbReference type="AlphaFoldDB" id="A0AAJ4UX63"/>
<gene>
    <name evidence="3" type="ORF">C6V80_09880</name>
    <name evidence="4" type="ORF">EDC58_1986</name>
</gene>
<reference evidence="4 5" key="1">
    <citation type="submission" date="2018-11" db="EMBL/GenBank/DDBJ databases">
        <title>Genomic Encyclopedia of Type Strains, Phase IV (KMG-IV): sequencing the most valuable type-strain genomes for metagenomic binning, comparative biology and taxonomic classification.</title>
        <authorList>
            <person name="Goeker M."/>
        </authorList>
    </citation>
    <scope>NUCLEOTIDE SEQUENCE [LARGE SCALE GENOMIC DNA]</scope>
    <source>
        <strain evidence="4 5">DSM 27783</strain>
    </source>
</reference>
<sequence>MKLRKLQALGVLDTPEASKKQKNKADKKTEKKKEKIKEEVIKKKSPLKKILIIIGLIIAAFVGFVALVKFIGVNEILAEANKQTKINKPLKKEKEVKVVQAPQTPPPPKNDEKNKKYAAAGAIEKVEVSDINTTDNNKSAVIDLNKLQNNTQNVQTKPQIKYVTKTKCILKQDLDNLVYFYKIGSILEPIWKNPEWNGKGITLPKGFFIFPKKEDIQGKYIKIDEKHNIFIPKKYFICSEVKVKENDNGN</sequence>
<evidence type="ECO:0000256" key="1">
    <source>
        <dbReference type="SAM" id="MobiDB-lite"/>
    </source>
</evidence>
<proteinExistence type="predicted"/>
<feature type="transmembrane region" description="Helical" evidence="2">
    <location>
        <begin position="50"/>
        <end position="72"/>
    </location>
</feature>
<feature type="region of interest" description="Disordered" evidence="1">
    <location>
        <begin position="1"/>
        <end position="36"/>
    </location>
</feature>
<accession>A0AAJ4UX63</accession>
<evidence type="ECO:0000313" key="6">
    <source>
        <dbReference type="Proteomes" id="UP000298805"/>
    </source>
</evidence>
<name>A0AAJ4UX63_9BACT</name>
<keyword evidence="2" id="KW-1133">Transmembrane helix</keyword>
<protein>
    <submittedName>
        <fullName evidence="4">Uncharacterized protein</fullName>
    </submittedName>
</protein>
<evidence type="ECO:0000313" key="5">
    <source>
        <dbReference type="Proteomes" id="UP000272781"/>
    </source>
</evidence>
<dbReference type="RefSeq" id="WP_123353357.1">
    <property type="nucleotide sequence ID" value="NZ_CP040940.1"/>
</dbReference>
<dbReference type="EMBL" id="CP040940">
    <property type="protein sequence ID" value="QDD68153.1"/>
    <property type="molecule type" value="Genomic_DNA"/>
</dbReference>
<organism evidence="4 5">
    <name type="scientific">Caminibacter pacificus</name>
    <dbReference type="NCBI Taxonomy" id="1424653"/>
    <lineage>
        <taxon>Bacteria</taxon>
        <taxon>Pseudomonadati</taxon>
        <taxon>Campylobacterota</taxon>
        <taxon>Epsilonproteobacteria</taxon>
        <taxon>Nautiliales</taxon>
        <taxon>Nautiliaceae</taxon>
        <taxon>Caminibacter</taxon>
    </lineage>
</organism>
<keyword evidence="3" id="KW-0614">Plasmid</keyword>
<keyword evidence="2" id="KW-0812">Transmembrane</keyword>